<evidence type="ECO:0000313" key="1">
    <source>
        <dbReference type="EMBL" id="QOY34927.1"/>
    </source>
</evidence>
<gene>
    <name evidence="1" type="ORF">AWH56_019745</name>
</gene>
<evidence type="ECO:0000313" key="2">
    <source>
        <dbReference type="Proteomes" id="UP000180175"/>
    </source>
</evidence>
<sequence>MNEIKSTVLRIEHHQEETIVGMLLHVKRQGEQKDSQIKVLNQRLFDVEARTEASSQ</sequence>
<proteinExistence type="predicted"/>
<dbReference type="EMBL" id="CP063356">
    <property type="protein sequence ID" value="QOY34927.1"/>
    <property type="molecule type" value="Genomic_DNA"/>
</dbReference>
<dbReference type="AlphaFoldDB" id="A0A7S7RAJ7"/>
<dbReference type="OrthoDB" id="2965006at2"/>
<dbReference type="KEGG" id="aia:AWH56_019745"/>
<dbReference type="RefSeq" id="WP_159432578.1">
    <property type="nucleotide sequence ID" value="NZ_CP063356.2"/>
</dbReference>
<organism evidence="1 2">
    <name type="scientific">Anaerobacillus isosaccharinicus</name>
    <dbReference type="NCBI Taxonomy" id="1532552"/>
    <lineage>
        <taxon>Bacteria</taxon>
        <taxon>Bacillati</taxon>
        <taxon>Bacillota</taxon>
        <taxon>Bacilli</taxon>
        <taxon>Bacillales</taxon>
        <taxon>Bacillaceae</taxon>
        <taxon>Anaerobacillus</taxon>
    </lineage>
</organism>
<reference evidence="1 2" key="1">
    <citation type="journal article" date="2017" name="Genome Announc.">
        <title>Draft Genome Sequences of Four Alkaliphilic Bacteria Belonging to the Anaerobacillus Genus.</title>
        <authorList>
            <person name="Bassil N.M."/>
            <person name="Lloyd J.R."/>
        </authorList>
    </citation>
    <scope>NUCLEOTIDE SEQUENCE [LARGE SCALE GENOMIC DNA]</scope>
    <source>
        <strain evidence="1 2">NB2006</strain>
    </source>
</reference>
<protein>
    <submittedName>
        <fullName evidence="1">Uncharacterized protein</fullName>
    </submittedName>
</protein>
<keyword evidence="2" id="KW-1185">Reference proteome</keyword>
<dbReference type="Proteomes" id="UP000180175">
    <property type="component" value="Chromosome"/>
</dbReference>
<accession>A0A7S7RAJ7</accession>
<reference evidence="1 2" key="2">
    <citation type="journal article" date="2019" name="Int. J. Syst. Evol. Microbiol.">
        <title>Anaerobacillus isosaccharinicus sp. nov., an alkaliphilic bacterium which degrades isosaccharinic acid.</title>
        <authorList>
            <person name="Bassil N.M."/>
            <person name="Lloyd J.R."/>
        </authorList>
    </citation>
    <scope>NUCLEOTIDE SEQUENCE [LARGE SCALE GENOMIC DNA]</scope>
    <source>
        <strain evidence="1 2">NB2006</strain>
    </source>
</reference>
<name>A0A7S7RAJ7_9BACI</name>